<dbReference type="Proteomes" id="UP000078356">
    <property type="component" value="Unassembled WGS sequence"/>
</dbReference>
<dbReference type="RefSeq" id="WP_064307292.1">
    <property type="nucleotide sequence ID" value="NZ_LWCR01000006.1"/>
</dbReference>
<evidence type="ECO:0000313" key="5">
    <source>
        <dbReference type="EMBL" id="OAN31157.1"/>
    </source>
</evidence>
<reference evidence="5 6" key="1">
    <citation type="submission" date="2016-04" db="EMBL/GenBank/DDBJ databases">
        <title>Draft Genome Sequences of Staphylococcus capitis Strain H36, S. capitis Strain H65, S. cohnii Strain H62, S. hominis Strain H69, Mycobacterium iranicum Strain H39, Plantibacter sp. Strain H53, Pseudomonas oryzihabitans Strain H72, and Microbacterium sp. Strain H83, isolated from residential settings.</title>
        <authorList>
            <person name="Lymperopoulou D."/>
            <person name="Adams R.I."/>
            <person name="Lindow S."/>
            <person name="Coil D.A."/>
            <person name="Jospin G."/>
            <person name="Eisen J.A."/>
        </authorList>
    </citation>
    <scope>NUCLEOTIDE SEQUENCE [LARGE SCALE GENOMIC DNA]</scope>
    <source>
        <strain evidence="5 6">H72</strain>
    </source>
</reference>
<dbReference type="EMBL" id="LWCR01000006">
    <property type="protein sequence ID" value="OAN31157.1"/>
    <property type="molecule type" value="Genomic_DNA"/>
</dbReference>
<comment type="caution">
    <text evidence="5">The sequence shown here is derived from an EMBL/GenBank/DDBJ whole genome shotgun (WGS) entry which is preliminary data.</text>
</comment>
<dbReference type="OrthoDB" id="7565172at2"/>
<protein>
    <submittedName>
        <fullName evidence="5">Phage tail protein</fullName>
    </submittedName>
</protein>
<feature type="domain" description="Baseplate J-like central" evidence="3">
    <location>
        <begin position="192"/>
        <end position="251"/>
    </location>
</feature>
<dbReference type="AlphaFoldDB" id="A0A178LK28"/>
<dbReference type="InterPro" id="IPR052399">
    <property type="entry name" value="Phage_Baseplate_Assmbl_Protein"/>
</dbReference>
<evidence type="ECO:0000259" key="2">
    <source>
        <dbReference type="Pfam" id="PF04865"/>
    </source>
</evidence>
<dbReference type="PANTHER" id="PTHR37829">
    <property type="entry name" value="PHAGE-LIKE ELEMENT PBSX PROTEIN XKDT"/>
    <property type="match status" value="1"/>
</dbReference>
<proteinExistence type="inferred from homology"/>
<accession>A0A178LK28</accession>
<dbReference type="InterPro" id="IPR006949">
    <property type="entry name" value="Barrel_Baseplate_J-like"/>
</dbReference>
<evidence type="ECO:0000256" key="1">
    <source>
        <dbReference type="ARBA" id="ARBA00038087"/>
    </source>
</evidence>
<evidence type="ECO:0000313" key="6">
    <source>
        <dbReference type="Proteomes" id="UP000078356"/>
    </source>
</evidence>
<evidence type="ECO:0000259" key="3">
    <source>
        <dbReference type="Pfam" id="PF26078"/>
    </source>
</evidence>
<dbReference type="InterPro" id="IPR058531">
    <property type="entry name" value="Baseplate_J_M"/>
</dbReference>
<name>A0A178LK28_9PSED</name>
<dbReference type="Pfam" id="PF04865">
    <property type="entry name" value="Baseplate_J"/>
    <property type="match status" value="1"/>
</dbReference>
<dbReference type="PANTHER" id="PTHR37829:SF3">
    <property type="entry name" value="PROTEIN JAYE-RELATED"/>
    <property type="match status" value="1"/>
</dbReference>
<comment type="similarity">
    <text evidence="1">Belongs to the Mu gp47/PBSX XkdT family.</text>
</comment>
<dbReference type="InterPro" id="IPR058530">
    <property type="entry name" value="Baseplate_J-like_C"/>
</dbReference>
<dbReference type="Pfam" id="PF26079">
    <property type="entry name" value="Baseplate_J_C"/>
    <property type="match status" value="1"/>
</dbReference>
<organism evidence="5 6">
    <name type="scientific">Pseudomonas oryzihabitans</name>
    <dbReference type="NCBI Taxonomy" id="47885"/>
    <lineage>
        <taxon>Bacteria</taxon>
        <taxon>Pseudomonadati</taxon>
        <taxon>Pseudomonadota</taxon>
        <taxon>Gammaproteobacteria</taxon>
        <taxon>Pseudomonadales</taxon>
        <taxon>Pseudomonadaceae</taxon>
        <taxon>Pseudomonas</taxon>
    </lineage>
</organism>
<gene>
    <name evidence="5" type="ORF">A4V15_14220</name>
</gene>
<dbReference type="Pfam" id="PF26078">
    <property type="entry name" value="Baseplate_J_M"/>
    <property type="match status" value="1"/>
</dbReference>
<feature type="domain" description="Baseplate J-like C-terminal" evidence="4">
    <location>
        <begin position="268"/>
        <end position="339"/>
    </location>
</feature>
<sequence>MALTVPTFDAILSGILRDIRNLNAEADIGADSDNYVRAASFAAALEGFYQKLAWLYAQIFPDTAGDDEVIREAALRGLVRKNAVAATGSIKITGAADVALLAGSALTHVASGAVFVTLASTNLSPAGEQTVKVQAQVAGTAGNGLTGALRLVSPPLGMDSGATFTASPVGGEDRESVASLLARLLDLMQSPPAGGADYDYARWAKEVDGVADALVLPLRRGGGSVDIAITGISGVPSVEVVANCQAHIDSLCSVYSDVLVFVPTIRTVNASASVELLPGYVLADVQAAGQRAYNDLLGALKPREGLRRSQIEAMISNLAGVADRSVTTPSGNVAASADTSLIGWIRPGTLTLSLLA</sequence>
<feature type="domain" description="Baseplate protein J-like barrel" evidence="2">
    <location>
        <begin position="90"/>
        <end position="166"/>
    </location>
</feature>
<evidence type="ECO:0000259" key="4">
    <source>
        <dbReference type="Pfam" id="PF26079"/>
    </source>
</evidence>